<evidence type="ECO:0000313" key="2">
    <source>
        <dbReference type="Proteomes" id="UP000595894"/>
    </source>
</evidence>
<dbReference type="KEGG" id="sari:H5J25_16370"/>
<dbReference type="AlphaFoldDB" id="A0A974NTZ1"/>
<name>A0A974NTZ1_9SPHN</name>
<dbReference type="InterPro" id="IPR029063">
    <property type="entry name" value="SAM-dependent_MTases_sf"/>
</dbReference>
<keyword evidence="1" id="KW-0489">Methyltransferase</keyword>
<sequence>MSGDYHGSRLEMDARRGGVWSALWRYFFRNRIAANACVLDLGAGYGDFINTVVARRRIAVDTWPGLVQQVDAGVEAIVGPVDDLGAIGDGAVDYAFASNLFEHLPQDVFVAALAEIRRTLAPGGTLTILQPNYRYAYREYFDDYTHVAVYSHVSLADLLRAHGWNILEVRPRFLPLTVKSRLPTWPVLIAAYLWSPIKPMGKQMLVVAQPAR</sequence>
<keyword evidence="1" id="KW-0808">Transferase</keyword>
<proteinExistence type="predicted"/>
<keyword evidence="2" id="KW-1185">Reference proteome</keyword>
<accession>A0A974NTZ1</accession>
<dbReference type="Pfam" id="PF13489">
    <property type="entry name" value="Methyltransf_23"/>
    <property type="match status" value="1"/>
</dbReference>
<evidence type="ECO:0000313" key="1">
    <source>
        <dbReference type="EMBL" id="QQV76934.1"/>
    </source>
</evidence>
<protein>
    <submittedName>
        <fullName evidence="1">Class I SAM-dependent methyltransferase</fullName>
    </submittedName>
</protein>
<gene>
    <name evidence="1" type="ORF">H5J25_16370</name>
</gene>
<dbReference type="RefSeq" id="WP_202092928.1">
    <property type="nucleotide sequence ID" value="NZ_CP061035.1"/>
</dbReference>
<dbReference type="SUPFAM" id="SSF53335">
    <property type="entry name" value="S-adenosyl-L-methionine-dependent methyltransferases"/>
    <property type="match status" value="1"/>
</dbReference>
<dbReference type="Proteomes" id="UP000595894">
    <property type="component" value="Chromosome"/>
</dbReference>
<reference evidence="2" key="1">
    <citation type="submission" date="2020-09" db="EMBL/GenBank/DDBJ databases">
        <title>Sphingomonas sp., a new species isolated from pork steak.</title>
        <authorList>
            <person name="Heidler von Heilborn D."/>
        </authorList>
    </citation>
    <scope>NUCLEOTIDE SEQUENCE [LARGE SCALE GENOMIC DNA]</scope>
</reference>
<dbReference type="GO" id="GO:0032259">
    <property type="term" value="P:methylation"/>
    <property type="evidence" value="ECO:0007669"/>
    <property type="project" value="UniProtKB-KW"/>
</dbReference>
<dbReference type="EMBL" id="CP061035">
    <property type="protein sequence ID" value="QQV76934.1"/>
    <property type="molecule type" value="Genomic_DNA"/>
</dbReference>
<dbReference type="GO" id="GO:0008168">
    <property type="term" value="F:methyltransferase activity"/>
    <property type="evidence" value="ECO:0007669"/>
    <property type="project" value="UniProtKB-KW"/>
</dbReference>
<organism evidence="1 2">
    <name type="scientific">Sphingomonas aliaeris</name>
    <dbReference type="NCBI Taxonomy" id="2759526"/>
    <lineage>
        <taxon>Bacteria</taxon>
        <taxon>Pseudomonadati</taxon>
        <taxon>Pseudomonadota</taxon>
        <taxon>Alphaproteobacteria</taxon>
        <taxon>Sphingomonadales</taxon>
        <taxon>Sphingomonadaceae</taxon>
        <taxon>Sphingomonas</taxon>
    </lineage>
</organism>
<dbReference type="Gene3D" id="3.40.50.150">
    <property type="entry name" value="Vaccinia Virus protein VP39"/>
    <property type="match status" value="1"/>
</dbReference>
<dbReference type="CDD" id="cd02440">
    <property type="entry name" value="AdoMet_MTases"/>
    <property type="match status" value="1"/>
</dbReference>